<dbReference type="PROSITE" id="PS51842">
    <property type="entry name" value="IF_ROD_2"/>
    <property type="match status" value="1"/>
</dbReference>
<dbReference type="OMA" id="PTEMKDY"/>
<feature type="coiled-coil region" evidence="13">
    <location>
        <begin position="221"/>
        <end position="414"/>
    </location>
</feature>
<dbReference type="GO" id="GO:0005634">
    <property type="term" value="C:nucleus"/>
    <property type="evidence" value="ECO:0007669"/>
    <property type="project" value="UniProtKB-SubCell"/>
</dbReference>
<protein>
    <recommendedName>
        <fullName evidence="9">Keratin, type I cytoskeletal 14</fullName>
    </recommendedName>
    <alternativeName>
        <fullName evidence="10">Cytokeratin-14</fullName>
    </alternativeName>
    <alternativeName>
        <fullName evidence="11">Keratin-14</fullName>
    </alternativeName>
</protein>
<evidence type="ECO:0000256" key="8">
    <source>
        <dbReference type="ARBA" id="ARBA00037229"/>
    </source>
</evidence>
<dbReference type="Gene3D" id="1.20.5.1160">
    <property type="entry name" value="Vasodilator-stimulated phosphoprotein"/>
    <property type="match status" value="1"/>
</dbReference>
<dbReference type="GeneTree" id="ENSGT00940000154602"/>
<dbReference type="InterPro" id="IPR039008">
    <property type="entry name" value="IF_rod_dom"/>
</dbReference>
<dbReference type="PANTHER" id="PTHR23239">
    <property type="entry name" value="INTERMEDIATE FILAMENT"/>
    <property type="match status" value="1"/>
</dbReference>
<dbReference type="GO" id="GO:0009314">
    <property type="term" value="P:response to radiation"/>
    <property type="evidence" value="ECO:0007669"/>
    <property type="project" value="Ensembl"/>
</dbReference>
<dbReference type="GO" id="GO:0001533">
    <property type="term" value="C:cornified envelope"/>
    <property type="evidence" value="ECO:0007669"/>
    <property type="project" value="Ensembl"/>
</dbReference>
<dbReference type="GO" id="GO:0045178">
    <property type="term" value="C:basal part of cell"/>
    <property type="evidence" value="ECO:0007669"/>
    <property type="project" value="Ensembl"/>
</dbReference>
<name>A0A2R9CHA8_PANPA</name>
<evidence type="ECO:0000256" key="7">
    <source>
        <dbReference type="ARBA" id="ARBA00023242"/>
    </source>
</evidence>
<dbReference type="GO" id="GO:1990254">
    <property type="term" value="F:keratin filament binding"/>
    <property type="evidence" value="ECO:0007669"/>
    <property type="project" value="Ensembl"/>
</dbReference>
<keyword evidence="17" id="KW-1185">Reference proteome</keyword>
<evidence type="ECO:0000259" key="15">
    <source>
        <dbReference type="PROSITE" id="PS51842"/>
    </source>
</evidence>
<dbReference type="GO" id="GO:0042633">
    <property type="term" value="P:hair cycle"/>
    <property type="evidence" value="ECO:0007669"/>
    <property type="project" value="Ensembl"/>
</dbReference>
<keyword evidence="6 13" id="KW-0175">Coiled coil</keyword>
<dbReference type="Pfam" id="PF00038">
    <property type="entry name" value="Filament"/>
    <property type="match status" value="1"/>
</dbReference>
<dbReference type="Gene3D" id="1.20.5.500">
    <property type="entry name" value="Single helix bin"/>
    <property type="match status" value="1"/>
</dbReference>
<dbReference type="GO" id="GO:0045110">
    <property type="term" value="P:intermediate filament bundle assembly"/>
    <property type="evidence" value="ECO:0007669"/>
    <property type="project" value="Ensembl"/>
</dbReference>
<keyword evidence="5 12" id="KW-0403">Intermediate filament</keyword>
<keyword evidence="3" id="KW-0963">Cytoplasm</keyword>
<evidence type="ECO:0000256" key="3">
    <source>
        <dbReference type="ARBA" id="ARBA00022490"/>
    </source>
</evidence>
<feature type="coiled-coil region" evidence="13">
    <location>
        <begin position="122"/>
        <end position="156"/>
    </location>
</feature>
<dbReference type="InterPro" id="IPR018039">
    <property type="entry name" value="IF_conserved"/>
</dbReference>
<feature type="compositionally biased region" description="Low complexity" evidence="14">
    <location>
        <begin position="430"/>
        <end position="448"/>
    </location>
</feature>
<reference evidence="16" key="2">
    <citation type="submission" date="2025-08" db="UniProtKB">
        <authorList>
            <consortium name="Ensembl"/>
        </authorList>
    </citation>
    <scope>IDENTIFICATION</scope>
</reference>
<feature type="domain" description="IF rod" evidence="15">
    <location>
        <begin position="118"/>
        <end position="429"/>
    </location>
</feature>
<proteinExistence type="inferred from homology"/>
<dbReference type="GO" id="GO:0048863">
    <property type="term" value="P:stem cell differentiation"/>
    <property type="evidence" value="ECO:0007669"/>
    <property type="project" value="Ensembl"/>
</dbReference>
<reference evidence="16" key="3">
    <citation type="submission" date="2025-09" db="UniProtKB">
        <authorList>
            <consortium name="Ensembl"/>
        </authorList>
    </citation>
    <scope>IDENTIFICATION</scope>
</reference>
<dbReference type="PROSITE" id="PS00226">
    <property type="entry name" value="IF_ROD_1"/>
    <property type="match status" value="1"/>
</dbReference>
<reference evidence="16 17" key="1">
    <citation type="journal article" date="2012" name="Nature">
        <title>The bonobo genome compared with the chimpanzee and human genomes.</title>
        <authorList>
            <person name="Prufer K."/>
            <person name="Munch K."/>
            <person name="Hellmann I."/>
            <person name="Akagi K."/>
            <person name="Miller J.R."/>
            <person name="Walenz B."/>
            <person name="Koren S."/>
            <person name="Sutton G."/>
            <person name="Kodira C."/>
            <person name="Winer R."/>
            <person name="Knight J.R."/>
            <person name="Mullikin J.C."/>
            <person name="Meader S.J."/>
            <person name="Ponting C.P."/>
            <person name="Lunter G."/>
            <person name="Higashino S."/>
            <person name="Hobolth A."/>
            <person name="Dutheil J."/>
            <person name="Karakoc E."/>
            <person name="Alkan C."/>
            <person name="Sajjadian S."/>
            <person name="Catacchio C.R."/>
            <person name="Ventura M."/>
            <person name="Marques-Bonet T."/>
            <person name="Eichler E.E."/>
            <person name="Andre C."/>
            <person name="Atencia R."/>
            <person name="Mugisha L."/>
            <person name="Junhold J."/>
            <person name="Patterson N."/>
            <person name="Siebauer M."/>
            <person name="Good J.M."/>
            <person name="Fischer A."/>
            <person name="Ptak S.E."/>
            <person name="Lachmann M."/>
            <person name="Symer D.E."/>
            <person name="Mailund T."/>
            <person name="Schierup M.H."/>
            <person name="Andres A.M."/>
            <person name="Kelso J."/>
            <person name="Paabo S."/>
        </authorList>
    </citation>
    <scope>NUCLEOTIDE SEQUENCE [LARGE SCALE GENOMIC DNA]</scope>
</reference>
<dbReference type="GO" id="GO:0030216">
    <property type="term" value="P:keratinocyte differentiation"/>
    <property type="evidence" value="ECO:0007669"/>
    <property type="project" value="Ensembl"/>
</dbReference>
<dbReference type="AlphaFoldDB" id="A0A2R9CHA8"/>
<comment type="similarity">
    <text evidence="12">Belongs to the intermediate filament family.</text>
</comment>
<evidence type="ECO:0000256" key="11">
    <source>
        <dbReference type="ARBA" id="ARBA00042490"/>
    </source>
</evidence>
<evidence type="ECO:0000256" key="1">
    <source>
        <dbReference type="ARBA" id="ARBA00004123"/>
    </source>
</evidence>
<evidence type="ECO:0000256" key="2">
    <source>
        <dbReference type="ARBA" id="ARBA00004496"/>
    </source>
</evidence>
<gene>
    <name evidence="16" type="primary">KRT14</name>
</gene>
<dbReference type="SMART" id="SM01391">
    <property type="entry name" value="Filament"/>
    <property type="match status" value="1"/>
</dbReference>
<evidence type="ECO:0000313" key="16">
    <source>
        <dbReference type="Ensembl" id="ENSPPAP00000041356.1"/>
    </source>
</evidence>
<dbReference type="FunFam" id="1.20.5.1160:FF:000002">
    <property type="entry name" value="Type I keratin 10"/>
    <property type="match status" value="1"/>
</dbReference>
<dbReference type="GO" id="GO:0005829">
    <property type="term" value="C:cytosol"/>
    <property type="evidence" value="ECO:0007669"/>
    <property type="project" value="UniProtKB-ARBA"/>
</dbReference>
<organism evidence="16 17">
    <name type="scientific">Pan paniscus</name>
    <name type="common">Pygmy chimpanzee</name>
    <name type="synonym">Bonobo</name>
    <dbReference type="NCBI Taxonomy" id="9597"/>
    <lineage>
        <taxon>Eukaryota</taxon>
        <taxon>Metazoa</taxon>
        <taxon>Chordata</taxon>
        <taxon>Craniata</taxon>
        <taxon>Vertebrata</taxon>
        <taxon>Euteleostomi</taxon>
        <taxon>Mammalia</taxon>
        <taxon>Eutheria</taxon>
        <taxon>Euarchontoglires</taxon>
        <taxon>Primates</taxon>
        <taxon>Haplorrhini</taxon>
        <taxon>Catarrhini</taxon>
        <taxon>Hominidae</taxon>
        <taxon>Pan</taxon>
    </lineage>
</organism>
<dbReference type="FunFam" id="1.20.5.500:FF:000001">
    <property type="entry name" value="Type II keratin 23"/>
    <property type="match status" value="1"/>
</dbReference>
<evidence type="ECO:0000256" key="13">
    <source>
        <dbReference type="SAM" id="Coils"/>
    </source>
</evidence>
<dbReference type="GO" id="GO:0005198">
    <property type="term" value="F:structural molecule activity"/>
    <property type="evidence" value="ECO:0007669"/>
    <property type="project" value="InterPro"/>
</dbReference>
<sequence length="475" mass="51927">MTTCSRQFTSSSSMKGSCGIGSGIGGGSSRISSVLAGGSCRAPSTYGGGLSVSSSRFSSGGAYGLGGGYGGGFSSSSSFGSGFGGGYGGGLGAGFGGGLGAGFGGGFAGSDGLLVGSEKVTMQNLNDRLASYLDKVRALEEANADLEVKIRDWYQRQRPAEIKDYSPYFKTIEDLRNKILTATVDNANVLLQIDNARLAADDFRTKYETELNLRMSVEADINGLRRVLDELTLARADLEMQIESLKEELAYLKKNHEEEMNALRGQVGGDVNVEMDAAPGVDLSRILNEMRDQYEKMAEKNRKDAEEWFFTKTEELNREVATNSELVQSGKSEISELRRTMQNLEIELQSQLSMKASLENSLEETKGRYCMQLAQIQEMIGSVEEQLAQLRCEMEQQNQEYKILLDVKTRLEQEIATYRRLLEGEDAHLSSSQFSSGSQSSRDVTSSSRQIRTKVMDVHDGKVVSTHEQVLRTKN</sequence>
<dbReference type="PRINTS" id="PR01248">
    <property type="entry name" value="TYPE1KERATIN"/>
</dbReference>
<evidence type="ECO:0000256" key="4">
    <source>
        <dbReference type="ARBA" id="ARBA00022744"/>
    </source>
</evidence>
<accession>A0A2R9CHA8</accession>
<dbReference type="GeneID" id="100975309"/>
<evidence type="ECO:0000256" key="12">
    <source>
        <dbReference type="RuleBase" id="RU000685"/>
    </source>
</evidence>
<dbReference type="Ensembl" id="ENSPPAT00000064282.1">
    <property type="protein sequence ID" value="ENSPPAP00000041356.1"/>
    <property type="gene ID" value="ENSPPAG00000043292.1"/>
</dbReference>
<dbReference type="InterPro" id="IPR002957">
    <property type="entry name" value="Keratin_I"/>
</dbReference>
<keyword evidence="4" id="KW-0416">Keratin</keyword>
<evidence type="ECO:0000256" key="6">
    <source>
        <dbReference type="ARBA" id="ARBA00023054"/>
    </source>
</evidence>
<dbReference type="KEGG" id="pps:100975309"/>
<dbReference type="FunFam" id="1.20.5.170:FF:000002">
    <property type="entry name" value="Type I keratin KA11"/>
    <property type="match status" value="1"/>
</dbReference>
<dbReference type="PANTHER" id="PTHR23239:SF368">
    <property type="entry name" value="KERATIN, TYPE I CYTOSKELETAL 14"/>
    <property type="match status" value="1"/>
</dbReference>
<evidence type="ECO:0000313" key="17">
    <source>
        <dbReference type="Proteomes" id="UP000240080"/>
    </source>
</evidence>
<dbReference type="STRING" id="9597.ENSPPAP00000041356"/>
<dbReference type="GO" id="GO:0045095">
    <property type="term" value="C:keratin filament"/>
    <property type="evidence" value="ECO:0007669"/>
    <property type="project" value="Ensembl"/>
</dbReference>
<feature type="region of interest" description="Disordered" evidence="14">
    <location>
        <begin position="429"/>
        <end position="475"/>
    </location>
</feature>
<dbReference type="Proteomes" id="UP000240080">
    <property type="component" value="Chromosome 17"/>
</dbReference>
<evidence type="ECO:0000256" key="14">
    <source>
        <dbReference type="SAM" id="MobiDB-lite"/>
    </source>
</evidence>
<dbReference type="Gene3D" id="1.20.5.170">
    <property type="match status" value="1"/>
</dbReference>
<comment type="subcellular location">
    <subcellularLocation>
        <location evidence="2">Cytoplasm</location>
    </subcellularLocation>
    <subcellularLocation>
        <location evidence="1">Nucleus</location>
    </subcellularLocation>
</comment>
<dbReference type="SUPFAM" id="SSF46579">
    <property type="entry name" value="Prefoldin"/>
    <property type="match status" value="1"/>
</dbReference>
<dbReference type="Bgee" id="ENSPPAG00000043292">
    <property type="expression patterns" value="Expressed in placenta"/>
</dbReference>
<dbReference type="SUPFAM" id="SSF64593">
    <property type="entry name" value="Intermediate filament protein, coiled coil region"/>
    <property type="match status" value="2"/>
</dbReference>
<evidence type="ECO:0000256" key="9">
    <source>
        <dbReference type="ARBA" id="ARBA00040326"/>
    </source>
</evidence>
<evidence type="ECO:0000256" key="10">
    <source>
        <dbReference type="ARBA" id="ARBA00041705"/>
    </source>
</evidence>
<dbReference type="EMBL" id="AJFE02044382">
    <property type="status" value="NOT_ANNOTATED_CDS"/>
    <property type="molecule type" value="Genomic_DNA"/>
</dbReference>
<evidence type="ECO:0000256" key="5">
    <source>
        <dbReference type="ARBA" id="ARBA00022754"/>
    </source>
</evidence>
<comment type="function">
    <text evidence="8">The nonhelical tail domain is involved in promoting KRT5-KRT14 filaments to self-organize into large bundles and enhances the mechanical properties involved in resilience of keratin intermediate filaments in vitro.</text>
</comment>
<keyword evidence="7" id="KW-0539">Nucleus</keyword>